<gene>
    <name evidence="2" type="ORF">A1O3_08231</name>
</gene>
<evidence type="ECO:0000313" key="2">
    <source>
        <dbReference type="EMBL" id="EXJ79945.1"/>
    </source>
</evidence>
<dbReference type="RefSeq" id="XP_007736519.1">
    <property type="nucleotide sequence ID" value="XM_007738329.1"/>
</dbReference>
<dbReference type="STRING" id="1182542.W9XRJ2"/>
<proteinExistence type="predicted"/>
<keyword evidence="3" id="KW-1185">Reference proteome</keyword>
<dbReference type="HOGENOM" id="CLU_000288_34_22_1"/>
<organism evidence="2 3">
    <name type="scientific">Capronia epimyces CBS 606.96</name>
    <dbReference type="NCBI Taxonomy" id="1182542"/>
    <lineage>
        <taxon>Eukaryota</taxon>
        <taxon>Fungi</taxon>
        <taxon>Dikarya</taxon>
        <taxon>Ascomycota</taxon>
        <taxon>Pezizomycotina</taxon>
        <taxon>Eurotiomycetes</taxon>
        <taxon>Chaetothyriomycetidae</taxon>
        <taxon>Chaetothyriales</taxon>
        <taxon>Herpotrichiellaceae</taxon>
        <taxon>Capronia</taxon>
    </lineage>
</organism>
<dbReference type="Pfam" id="PF01048">
    <property type="entry name" value="PNP_UDP_1"/>
    <property type="match status" value="1"/>
</dbReference>
<dbReference type="PANTHER" id="PTHR46082">
    <property type="entry name" value="ATP/GTP-BINDING PROTEIN-RELATED"/>
    <property type="match status" value="1"/>
</dbReference>
<dbReference type="AlphaFoldDB" id="W9XRJ2"/>
<dbReference type="eggNOG" id="ENOG502RVV7">
    <property type="taxonomic scope" value="Eukaryota"/>
</dbReference>
<dbReference type="Gene3D" id="3.40.50.1580">
    <property type="entry name" value="Nucleoside phosphorylase domain"/>
    <property type="match status" value="1"/>
</dbReference>
<dbReference type="InterPro" id="IPR035994">
    <property type="entry name" value="Nucleoside_phosphorylase_sf"/>
</dbReference>
<dbReference type="Proteomes" id="UP000019478">
    <property type="component" value="Unassembled WGS sequence"/>
</dbReference>
<evidence type="ECO:0000313" key="3">
    <source>
        <dbReference type="Proteomes" id="UP000019478"/>
    </source>
</evidence>
<comment type="caution">
    <text evidence="2">The sequence shown here is derived from an EMBL/GenBank/DDBJ whole genome shotgun (WGS) entry which is preliminary data.</text>
</comment>
<dbReference type="GeneID" id="19172319"/>
<dbReference type="OrthoDB" id="1658288at2759"/>
<dbReference type="EMBL" id="AMGY01000007">
    <property type="protein sequence ID" value="EXJ79945.1"/>
    <property type="molecule type" value="Genomic_DNA"/>
</dbReference>
<evidence type="ECO:0000259" key="1">
    <source>
        <dbReference type="Pfam" id="PF01048"/>
    </source>
</evidence>
<reference evidence="2 3" key="1">
    <citation type="submission" date="2013-03" db="EMBL/GenBank/DDBJ databases">
        <title>The Genome Sequence of Capronia epimyces CBS 606.96.</title>
        <authorList>
            <consortium name="The Broad Institute Genomics Platform"/>
            <person name="Cuomo C."/>
            <person name="de Hoog S."/>
            <person name="Gorbushina A."/>
            <person name="Walker B."/>
            <person name="Young S.K."/>
            <person name="Zeng Q."/>
            <person name="Gargeya S."/>
            <person name="Fitzgerald M."/>
            <person name="Haas B."/>
            <person name="Abouelleil A."/>
            <person name="Allen A.W."/>
            <person name="Alvarado L."/>
            <person name="Arachchi H.M."/>
            <person name="Berlin A.M."/>
            <person name="Chapman S.B."/>
            <person name="Gainer-Dewar J."/>
            <person name="Goldberg J."/>
            <person name="Griggs A."/>
            <person name="Gujja S."/>
            <person name="Hansen M."/>
            <person name="Howarth C."/>
            <person name="Imamovic A."/>
            <person name="Ireland A."/>
            <person name="Larimer J."/>
            <person name="McCowan C."/>
            <person name="Murphy C."/>
            <person name="Pearson M."/>
            <person name="Poon T.W."/>
            <person name="Priest M."/>
            <person name="Roberts A."/>
            <person name="Saif S."/>
            <person name="Shea T."/>
            <person name="Sisk P."/>
            <person name="Sykes S."/>
            <person name="Wortman J."/>
            <person name="Nusbaum C."/>
            <person name="Birren B."/>
        </authorList>
    </citation>
    <scope>NUCLEOTIDE SEQUENCE [LARGE SCALE GENOMIC DNA]</scope>
    <source>
        <strain evidence="2 3">CBS 606.96</strain>
    </source>
</reference>
<dbReference type="SUPFAM" id="SSF53167">
    <property type="entry name" value="Purine and uridine phosphorylases"/>
    <property type="match status" value="1"/>
</dbReference>
<dbReference type="PANTHER" id="PTHR46082:SF6">
    <property type="entry name" value="AAA+ ATPASE DOMAIN-CONTAINING PROTEIN-RELATED"/>
    <property type="match status" value="1"/>
</dbReference>
<accession>W9XRJ2</accession>
<sequence length="357" mass="39475">MAKSAPENRAGFRVAIFCALPLEAECVQATFDQTWKRAYGKVDGDPNAYTFGAIGAHNVVLVHMPDMGKVNAASVAASLRPSFPNIKLGLVVGICGGVPFTPDNAQEIVLGDVIMSRAVMQYDLGRQYDDGFESKRALADTLPRPSREILSILRKLESTFSRKEMQEELMDHVLVIREKLPDKIIYPGPAADRLYNASYLHKHRDNQKGDKCALCRSRPEHICSDALSKTCDELGCDEAELVRRQRLIKALEKPNAEALENLRPAIHIGTMGSGDTVMKSGTRRDMLAKRDKLIAFEMEGAGTWEHFRDSLIIKGVCDYADSHKKKGWQYCAAATAAACAKLFLNEWNAGDRSSEQG</sequence>
<dbReference type="InterPro" id="IPR000845">
    <property type="entry name" value="Nucleoside_phosphorylase_d"/>
</dbReference>
<dbReference type="GO" id="GO:0003824">
    <property type="term" value="F:catalytic activity"/>
    <property type="evidence" value="ECO:0007669"/>
    <property type="project" value="InterPro"/>
</dbReference>
<dbReference type="InterPro" id="IPR053137">
    <property type="entry name" value="NLR-like"/>
</dbReference>
<protein>
    <recommendedName>
        <fullName evidence="1">Nucleoside phosphorylase domain-containing protein</fullName>
    </recommendedName>
</protein>
<dbReference type="GO" id="GO:0009116">
    <property type="term" value="P:nucleoside metabolic process"/>
    <property type="evidence" value="ECO:0007669"/>
    <property type="project" value="InterPro"/>
</dbReference>
<feature type="domain" description="Nucleoside phosphorylase" evidence="1">
    <location>
        <begin position="13"/>
        <end position="155"/>
    </location>
</feature>
<name>W9XRJ2_9EURO</name>